<dbReference type="SUPFAM" id="SSF46689">
    <property type="entry name" value="Homeodomain-like"/>
    <property type="match status" value="1"/>
</dbReference>
<comment type="caution">
    <text evidence="1">The sequence shown here is derived from an EMBL/GenBank/DDBJ whole genome shotgun (WGS) entry which is preliminary data.</text>
</comment>
<dbReference type="RefSeq" id="WP_347689931.1">
    <property type="nucleotide sequence ID" value="NZ_JBDPZN010000002.1"/>
</dbReference>
<sequence length="42" mass="4627">MGRKSDGKERLPQAILDLMWQSSYGTLTIDAICERAGVKKGC</sequence>
<gene>
    <name evidence="1" type="ORF">ABHN84_07690</name>
</gene>
<evidence type="ECO:0008006" key="3">
    <source>
        <dbReference type="Google" id="ProtNLM"/>
    </source>
</evidence>
<dbReference type="InterPro" id="IPR009057">
    <property type="entry name" value="Homeodomain-like_sf"/>
</dbReference>
<organism evidence="1 2">
    <name type="scientific">Shewanella vesiculosa</name>
    <dbReference type="NCBI Taxonomy" id="518738"/>
    <lineage>
        <taxon>Bacteria</taxon>
        <taxon>Pseudomonadati</taxon>
        <taxon>Pseudomonadota</taxon>
        <taxon>Gammaproteobacteria</taxon>
        <taxon>Alteromonadales</taxon>
        <taxon>Shewanellaceae</taxon>
        <taxon>Shewanella</taxon>
    </lineage>
</organism>
<dbReference type="EMBL" id="JBDPZN010000002">
    <property type="protein sequence ID" value="MEO3682176.1"/>
    <property type="molecule type" value="Genomic_DNA"/>
</dbReference>
<evidence type="ECO:0000313" key="1">
    <source>
        <dbReference type="EMBL" id="MEO3682176.1"/>
    </source>
</evidence>
<evidence type="ECO:0000313" key="2">
    <source>
        <dbReference type="Proteomes" id="UP001477278"/>
    </source>
</evidence>
<dbReference type="Gene3D" id="1.10.357.10">
    <property type="entry name" value="Tetracycline Repressor, domain 2"/>
    <property type="match status" value="1"/>
</dbReference>
<protein>
    <recommendedName>
        <fullName evidence="3">TetR/AcrR family transcriptional regulator</fullName>
    </recommendedName>
</protein>
<dbReference type="Proteomes" id="UP001477278">
    <property type="component" value="Unassembled WGS sequence"/>
</dbReference>
<accession>A0ABV0FMW4</accession>
<proteinExistence type="predicted"/>
<reference evidence="1 2" key="1">
    <citation type="submission" date="2024-05" db="EMBL/GenBank/DDBJ databases">
        <title>Genome sequencing of Marine Estuary Bacteria, Shewanella vesiculosa and S. baltica, and Pseudomonas syringae.</title>
        <authorList>
            <person name="Gurung A."/>
            <person name="Maclea K.S."/>
        </authorList>
    </citation>
    <scope>NUCLEOTIDE SEQUENCE [LARGE SCALE GENOMIC DNA]</scope>
    <source>
        <strain evidence="1 2">1A</strain>
    </source>
</reference>
<name>A0ABV0FMW4_9GAMM</name>
<keyword evidence="2" id="KW-1185">Reference proteome</keyword>